<dbReference type="Pfam" id="PF00696">
    <property type="entry name" value="AA_kinase"/>
    <property type="match status" value="1"/>
</dbReference>
<dbReference type="PANTHER" id="PTHR43654:SF1">
    <property type="entry name" value="ISOPENTENYL PHOSPHATE KINASE"/>
    <property type="match status" value="1"/>
</dbReference>
<dbReference type="InParanoid" id="D2UZ21"/>
<dbReference type="SUPFAM" id="SSF53633">
    <property type="entry name" value="Carbamate kinase-like"/>
    <property type="match status" value="1"/>
</dbReference>
<keyword evidence="4" id="KW-0067">ATP-binding</keyword>
<keyword evidence="7" id="KW-1185">Reference proteome</keyword>
<evidence type="ECO:0000256" key="4">
    <source>
        <dbReference type="ARBA" id="ARBA00022840"/>
    </source>
</evidence>
<dbReference type="GeneID" id="8863205"/>
<evidence type="ECO:0000313" key="6">
    <source>
        <dbReference type="EMBL" id="EFC49871.1"/>
    </source>
</evidence>
<dbReference type="PANTHER" id="PTHR43654">
    <property type="entry name" value="GLUTAMATE 5-KINASE"/>
    <property type="match status" value="1"/>
</dbReference>
<dbReference type="InterPro" id="IPR001048">
    <property type="entry name" value="Asp/Glu/Uridylate_kinase"/>
</dbReference>
<keyword evidence="2" id="KW-0547">Nucleotide-binding</keyword>
<accession>D2UZ21</accession>
<dbReference type="OrthoDB" id="1934954at2759"/>
<dbReference type="GO" id="GO:0016114">
    <property type="term" value="P:terpenoid biosynthetic process"/>
    <property type="evidence" value="ECO:0007669"/>
    <property type="project" value="TreeGrafter"/>
</dbReference>
<dbReference type="Gene3D" id="3.40.1160.10">
    <property type="entry name" value="Acetylglutamate kinase-like"/>
    <property type="match status" value="1"/>
</dbReference>
<dbReference type="STRING" id="5762.D2UZ21"/>
<dbReference type="GO" id="GO:0102043">
    <property type="term" value="F:isopentenyl phosphate kinase activity"/>
    <property type="evidence" value="ECO:0007669"/>
    <property type="project" value="TreeGrafter"/>
</dbReference>
<evidence type="ECO:0000256" key="3">
    <source>
        <dbReference type="ARBA" id="ARBA00022777"/>
    </source>
</evidence>
<dbReference type="RefSeq" id="XP_002682615.1">
    <property type="nucleotide sequence ID" value="XM_002682569.1"/>
</dbReference>
<dbReference type="VEuPathDB" id="AmoebaDB:NAEGRDRAFT_61783"/>
<dbReference type="GO" id="GO:0016301">
    <property type="term" value="F:kinase activity"/>
    <property type="evidence" value="ECO:0007669"/>
    <property type="project" value="UniProtKB-KW"/>
</dbReference>
<evidence type="ECO:0000256" key="2">
    <source>
        <dbReference type="ARBA" id="ARBA00022741"/>
    </source>
</evidence>
<name>D2UZ21_NAEGR</name>
<evidence type="ECO:0000259" key="5">
    <source>
        <dbReference type="Pfam" id="PF00696"/>
    </source>
</evidence>
<dbReference type="EMBL" id="GG738846">
    <property type="protein sequence ID" value="EFC49871.1"/>
    <property type="molecule type" value="Genomic_DNA"/>
</dbReference>
<dbReference type="GO" id="GO:0005524">
    <property type="term" value="F:ATP binding"/>
    <property type="evidence" value="ECO:0007669"/>
    <property type="project" value="UniProtKB-KW"/>
</dbReference>
<dbReference type="Proteomes" id="UP000006671">
    <property type="component" value="Unassembled WGS sequence"/>
</dbReference>
<feature type="domain" description="Aspartate/glutamate/uridylate kinase" evidence="5">
    <location>
        <begin position="17"/>
        <end position="200"/>
    </location>
</feature>
<evidence type="ECO:0000313" key="7">
    <source>
        <dbReference type="Proteomes" id="UP000006671"/>
    </source>
</evidence>
<dbReference type="AlphaFoldDB" id="D2UZ21"/>
<organism evidence="7">
    <name type="scientific">Naegleria gruberi</name>
    <name type="common">Amoeba</name>
    <dbReference type="NCBI Taxonomy" id="5762"/>
    <lineage>
        <taxon>Eukaryota</taxon>
        <taxon>Discoba</taxon>
        <taxon>Heterolobosea</taxon>
        <taxon>Tetramitia</taxon>
        <taxon>Eutetramitia</taxon>
        <taxon>Vahlkampfiidae</taxon>
        <taxon>Naegleria</taxon>
    </lineage>
</organism>
<dbReference type="InterPro" id="IPR036393">
    <property type="entry name" value="AceGlu_kinase-like_sf"/>
</dbReference>
<keyword evidence="3" id="KW-0418">Kinase</keyword>
<dbReference type="KEGG" id="ngr:NAEGRDRAFT_61783"/>
<reference evidence="6 7" key="1">
    <citation type="journal article" date="2010" name="Cell">
        <title>The genome of Naegleria gruberi illuminates early eukaryotic versatility.</title>
        <authorList>
            <person name="Fritz-Laylin L.K."/>
            <person name="Prochnik S.E."/>
            <person name="Ginger M.L."/>
            <person name="Dacks J.B."/>
            <person name="Carpenter M.L."/>
            <person name="Field M.C."/>
            <person name="Kuo A."/>
            <person name="Paredez A."/>
            <person name="Chapman J."/>
            <person name="Pham J."/>
            <person name="Shu S."/>
            <person name="Neupane R."/>
            <person name="Cipriano M."/>
            <person name="Mancuso J."/>
            <person name="Tu H."/>
            <person name="Salamov A."/>
            <person name="Lindquist E."/>
            <person name="Shapiro H."/>
            <person name="Lucas S."/>
            <person name="Grigoriev I.V."/>
            <person name="Cande W.Z."/>
            <person name="Fulton C."/>
            <person name="Rokhsar D.S."/>
            <person name="Dawson S.C."/>
        </authorList>
    </citation>
    <scope>NUCLEOTIDE SEQUENCE [LARGE SCALE GENOMIC DNA]</scope>
    <source>
        <strain evidence="6 7">NEG-M</strain>
    </source>
</reference>
<evidence type="ECO:0000256" key="1">
    <source>
        <dbReference type="ARBA" id="ARBA00022679"/>
    </source>
</evidence>
<dbReference type="GO" id="GO:0005829">
    <property type="term" value="C:cytosol"/>
    <property type="evidence" value="ECO:0007669"/>
    <property type="project" value="TreeGrafter"/>
</dbReference>
<gene>
    <name evidence="6" type="ORF">NAEGRDRAFT_61783</name>
</gene>
<sequence>MKQDFANNLENIKIKVVETRFYVKTLNMEIVKRLVENGVPALTVSPMEFGDLYSSEFKGKIQKLLNDGYIPVMHGDLNFNVKEEFPFSITSGDTILDVLSEQSISHSSIFISDVFGAFLNCPNDESKNCESVAMKNGLIKAIQIQENGEKVMELYESSATEKNGEITTQVVHSHDVTGGFEKKLTCAFDIAKRSQNVFILKANTPNLFNIVEGREFVGTKIFK</sequence>
<proteinExistence type="predicted"/>
<protein>
    <submittedName>
        <fullName evidence="6">Predicted protein</fullName>
    </submittedName>
</protein>
<keyword evidence="1" id="KW-0808">Transferase</keyword>